<dbReference type="SUPFAM" id="SSF48695">
    <property type="entry name" value="Multiheme cytochromes"/>
    <property type="match status" value="1"/>
</dbReference>
<accession>A0A7U3Q5M8</accession>
<dbReference type="InterPro" id="IPR051829">
    <property type="entry name" value="Multiheme_Cytochr_ET"/>
</dbReference>
<dbReference type="PANTHER" id="PTHR35038">
    <property type="entry name" value="DISSIMILATORY SULFITE REDUCTASE SIRA"/>
    <property type="match status" value="1"/>
</dbReference>
<dbReference type="KEGG" id="pex:IZT61_17045"/>
<dbReference type="InterPro" id="IPR036280">
    <property type="entry name" value="Multihaem_cyt_sf"/>
</dbReference>
<dbReference type="EMBL" id="CP064939">
    <property type="protein sequence ID" value="QPH38759.1"/>
    <property type="molecule type" value="Genomic_DNA"/>
</dbReference>
<evidence type="ECO:0000313" key="2">
    <source>
        <dbReference type="EMBL" id="QPH38759.1"/>
    </source>
</evidence>
<protein>
    <recommendedName>
        <fullName evidence="4">Cytochrome c554 and c-prime</fullName>
    </recommendedName>
</protein>
<dbReference type="Gene3D" id="1.10.1130.10">
    <property type="entry name" value="Flavocytochrome C3, Chain A"/>
    <property type="match status" value="2"/>
</dbReference>
<sequence length="399" mass="44511">MKGPKRILLILGAFSAVIVILSRCMTAADKLPDDIRGEAYAGAASCKTCHQSLSADYAHSPHGLTSQKVNDSDLTGVFPPDSNSFSLNANEKVVVEKRKGGFYQVAYKDGVAVRAERFDMQFGSGEKAYTYAYWRGKKLYELPLSYFAAINNWAISPGFPAHMFYYDRGITSRCLECHGSFVEKELKHESTFSMNEEMKQGSIIYGIDCERCHGPAKQHVVFHTENPEEKTAKYITIFKTLSRKQKMDACGVCHSGNTLMAQKSVFEFKPGDDIDKYYVQDFVGFGGGKPDVHGNQTTMLTGSNCYIKSNNMTCQSCHNTHENIKGNLAIYSQRCINCHKTTNHSEETLSRGVLAANCIDCHMPKESSKLISFKQATKNEASAYLLRSHHIGIYPAERK</sequence>
<reference evidence="2 3" key="1">
    <citation type="submission" date="2020-11" db="EMBL/GenBank/DDBJ databases">
        <title>Pedobacter endophytica, an endophytic bacteria isolated form Carex pumila.</title>
        <authorList>
            <person name="Peng Y."/>
            <person name="Jiang L."/>
            <person name="Lee J."/>
        </authorList>
    </citation>
    <scope>NUCLEOTIDE SEQUENCE [LARGE SCALE GENOMIC DNA]</scope>
    <source>
        <strain evidence="2 3">JBR3-12</strain>
    </source>
</reference>
<evidence type="ECO:0000313" key="3">
    <source>
        <dbReference type="Proteomes" id="UP000594759"/>
    </source>
</evidence>
<dbReference type="Proteomes" id="UP000594759">
    <property type="component" value="Chromosome"/>
</dbReference>
<dbReference type="PANTHER" id="PTHR35038:SF8">
    <property type="entry name" value="C-TYPE POLYHEME CYTOCHROME OMCC"/>
    <property type="match status" value="1"/>
</dbReference>
<name>A0A7U3Q5M8_9SPHI</name>
<dbReference type="AlphaFoldDB" id="A0A7U3Q5M8"/>
<organism evidence="2 3">
    <name type="scientific">Pedobacter endophyticus</name>
    <dbReference type="NCBI Taxonomy" id="2789740"/>
    <lineage>
        <taxon>Bacteria</taxon>
        <taxon>Pseudomonadati</taxon>
        <taxon>Bacteroidota</taxon>
        <taxon>Sphingobacteriia</taxon>
        <taxon>Sphingobacteriales</taxon>
        <taxon>Sphingobacteriaceae</taxon>
        <taxon>Pedobacter</taxon>
    </lineage>
</organism>
<gene>
    <name evidence="2" type="ORF">IZT61_17045</name>
</gene>
<keyword evidence="3" id="KW-1185">Reference proteome</keyword>
<evidence type="ECO:0000256" key="1">
    <source>
        <dbReference type="ARBA" id="ARBA00022729"/>
    </source>
</evidence>
<keyword evidence="1" id="KW-0732">Signal</keyword>
<evidence type="ECO:0008006" key="4">
    <source>
        <dbReference type="Google" id="ProtNLM"/>
    </source>
</evidence>
<dbReference type="RefSeq" id="WP_196098235.1">
    <property type="nucleotide sequence ID" value="NZ_CP064939.1"/>
</dbReference>
<proteinExistence type="predicted"/>